<gene>
    <name evidence="1" type="ORF">BJ970_004942</name>
</gene>
<evidence type="ECO:0000313" key="1">
    <source>
        <dbReference type="EMBL" id="MBB5157408.1"/>
    </source>
</evidence>
<name>A0A840QFC2_9PSEU</name>
<dbReference type="Pfam" id="PF02945">
    <property type="entry name" value="Endonuclease_7"/>
    <property type="match status" value="1"/>
</dbReference>
<accession>A0A840QFC2</accession>
<sequence length="84" mass="9781">MIDHDHLTGLVRGYVCTPCNNVVDHCTHVSECMFSYYLNNPPASQLALPHPNHTAFQRRRGEFHLRRVEHFDRLVAEMAGTHRR</sequence>
<evidence type="ECO:0000313" key="2">
    <source>
        <dbReference type="Proteomes" id="UP000584374"/>
    </source>
</evidence>
<dbReference type="InterPro" id="IPR038563">
    <property type="entry name" value="Endonuclease_7_sf"/>
</dbReference>
<dbReference type="Gene3D" id="3.40.1800.10">
    <property type="entry name" value="His-Me finger endonucleases"/>
    <property type="match status" value="1"/>
</dbReference>
<dbReference type="InterPro" id="IPR004211">
    <property type="entry name" value="Endonuclease_7"/>
</dbReference>
<dbReference type="AlphaFoldDB" id="A0A840QFC2"/>
<protein>
    <recommendedName>
        <fullName evidence="3">Recombination endonuclease VII</fullName>
    </recommendedName>
</protein>
<dbReference type="Proteomes" id="UP000584374">
    <property type="component" value="Unassembled WGS sequence"/>
</dbReference>
<evidence type="ECO:0008006" key="3">
    <source>
        <dbReference type="Google" id="ProtNLM"/>
    </source>
</evidence>
<dbReference type="SUPFAM" id="SSF54060">
    <property type="entry name" value="His-Me finger endonucleases"/>
    <property type="match status" value="1"/>
</dbReference>
<proteinExistence type="predicted"/>
<comment type="caution">
    <text evidence="1">The sequence shown here is derived from an EMBL/GenBank/DDBJ whole genome shotgun (WGS) entry which is preliminary data.</text>
</comment>
<reference evidence="1 2" key="1">
    <citation type="submission" date="2020-08" db="EMBL/GenBank/DDBJ databases">
        <title>Sequencing the genomes of 1000 actinobacteria strains.</title>
        <authorList>
            <person name="Klenk H.-P."/>
        </authorList>
    </citation>
    <scope>NUCLEOTIDE SEQUENCE [LARGE SCALE GENOMIC DNA]</scope>
    <source>
        <strain evidence="1 2">DSM 45584</strain>
    </source>
</reference>
<keyword evidence="2" id="KW-1185">Reference proteome</keyword>
<organism evidence="1 2">
    <name type="scientific">Saccharopolyspora phatthalungensis</name>
    <dbReference type="NCBI Taxonomy" id="664693"/>
    <lineage>
        <taxon>Bacteria</taxon>
        <taxon>Bacillati</taxon>
        <taxon>Actinomycetota</taxon>
        <taxon>Actinomycetes</taxon>
        <taxon>Pseudonocardiales</taxon>
        <taxon>Pseudonocardiaceae</taxon>
        <taxon>Saccharopolyspora</taxon>
    </lineage>
</organism>
<dbReference type="EMBL" id="JACHIW010000001">
    <property type="protein sequence ID" value="MBB5157408.1"/>
    <property type="molecule type" value="Genomic_DNA"/>
</dbReference>
<dbReference type="InterPro" id="IPR044925">
    <property type="entry name" value="His-Me_finger_sf"/>
</dbReference>